<dbReference type="InterPro" id="IPR038709">
    <property type="entry name" value="RpoN_core-bd_sf"/>
</dbReference>
<dbReference type="Pfam" id="PF04963">
    <property type="entry name" value="Sigma54_CBD"/>
    <property type="match status" value="1"/>
</dbReference>
<comment type="similarity">
    <text evidence="1">Belongs to the sigma-54 factor family.</text>
</comment>
<keyword evidence="2" id="KW-0240">DNA-directed RNA polymerase</keyword>
<dbReference type="PROSITE" id="PS00717">
    <property type="entry name" value="SIGMA54_1"/>
    <property type="match status" value="1"/>
</dbReference>
<proteinExistence type="inferred from homology"/>
<evidence type="ECO:0000256" key="1">
    <source>
        <dbReference type="ARBA" id="ARBA00008798"/>
    </source>
</evidence>
<keyword evidence="12" id="KW-1185">Reference proteome</keyword>
<feature type="domain" description="RNA polymerase sigma factor 54 core-binding" evidence="10">
    <location>
        <begin position="98"/>
        <end position="285"/>
    </location>
</feature>
<dbReference type="PROSITE" id="PS00718">
    <property type="entry name" value="SIGMA54_2"/>
    <property type="match status" value="1"/>
</dbReference>
<dbReference type="Pfam" id="PF04552">
    <property type="entry name" value="Sigma54_DBD"/>
    <property type="match status" value="1"/>
</dbReference>
<feature type="domain" description="RNA polymerase sigma factor 54 DNA-binding" evidence="9">
    <location>
        <begin position="301"/>
        <end position="459"/>
    </location>
</feature>
<dbReference type="GO" id="GO:0016779">
    <property type="term" value="F:nucleotidyltransferase activity"/>
    <property type="evidence" value="ECO:0007669"/>
    <property type="project" value="UniProtKB-KW"/>
</dbReference>
<evidence type="ECO:0000256" key="4">
    <source>
        <dbReference type="ARBA" id="ARBA00022695"/>
    </source>
</evidence>
<evidence type="ECO:0000313" key="12">
    <source>
        <dbReference type="Proteomes" id="UP000199695"/>
    </source>
</evidence>
<organism evidence="11 12">
    <name type="scientific">Lihuaxuella thermophila</name>
    <dbReference type="NCBI Taxonomy" id="1173111"/>
    <lineage>
        <taxon>Bacteria</taxon>
        <taxon>Bacillati</taxon>
        <taxon>Bacillota</taxon>
        <taxon>Bacilli</taxon>
        <taxon>Bacillales</taxon>
        <taxon>Thermoactinomycetaceae</taxon>
        <taxon>Lihuaxuella</taxon>
    </lineage>
</organism>
<evidence type="ECO:0000256" key="6">
    <source>
        <dbReference type="ARBA" id="ARBA00023082"/>
    </source>
</evidence>
<evidence type="ECO:0000259" key="10">
    <source>
        <dbReference type="Pfam" id="PF04963"/>
    </source>
</evidence>
<keyword evidence="6" id="KW-0731">Sigma factor</keyword>
<dbReference type="PANTHER" id="PTHR32248:SF4">
    <property type="entry name" value="RNA POLYMERASE SIGMA-54 FACTOR"/>
    <property type="match status" value="1"/>
</dbReference>
<dbReference type="AlphaFoldDB" id="A0A1H8FHB3"/>
<evidence type="ECO:0000313" key="11">
    <source>
        <dbReference type="EMBL" id="SEN31241.1"/>
    </source>
</evidence>
<evidence type="ECO:0000259" key="9">
    <source>
        <dbReference type="Pfam" id="PF04552"/>
    </source>
</evidence>
<dbReference type="GO" id="GO:0001216">
    <property type="term" value="F:DNA-binding transcription activator activity"/>
    <property type="evidence" value="ECO:0007669"/>
    <property type="project" value="InterPro"/>
</dbReference>
<protein>
    <submittedName>
        <fullName evidence="11">RNA polymerase sigma-54 factor</fullName>
    </submittedName>
</protein>
<dbReference type="NCBIfam" id="TIGR02395">
    <property type="entry name" value="rpoN_sigma"/>
    <property type="match status" value="1"/>
</dbReference>
<dbReference type="GO" id="GO:0016987">
    <property type="term" value="F:sigma factor activity"/>
    <property type="evidence" value="ECO:0007669"/>
    <property type="project" value="UniProtKB-KW"/>
</dbReference>
<dbReference type="PIRSF" id="PIRSF000774">
    <property type="entry name" value="RpoN"/>
    <property type="match status" value="1"/>
</dbReference>
<keyword evidence="8" id="KW-0804">Transcription</keyword>
<evidence type="ECO:0000256" key="8">
    <source>
        <dbReference type="ARBA" id="ARBA00023163"/>
    </source>
</evidence>
<name>A0A1H8FHB3_9BACL</name>
<dbReference type="GO" id="GO:0000428">
    <property type="term" value="C:DNA-directed RNA polymerase complex"/>
    <property type="evidence" value="ECO:0007669"/>
    <property type="project" value="UniProtKB-KW"/>
</dbReference>
<dbReference type="RefSeq" id="WP_089968866.1">
    <property type="nucleotide sequence ID" value="NZ_FOCQ01000008.1"/>
</dbReference>
<keyword evidence="4" id="KW-0548">Nucleotidyltransferase</keyword>
<dbReference type="STRING" id="1173111.SAMN05444955_108203"/>
<evidence type="ECO:0000256" key="5">
    <source>
        <dbReference type="ARBA" id="ARBA00023015"/>
    </source>
</evidence>
<evidence type="ECO:0000256" key="2">
    <source>
        <dbReference type="ARBA" id="ARBA00022478"/>
    </source>
</evidence>
<reference evidence="11 12" key="1">
    <citation type="submission" date="2016-10" db="EMBL/GenBank/DDBJ databases">
        <authorList>
            <person name="de Groot N.N."/>
        </authorList>
    </citation>
    <scope>NUCLEOTIDE SEQUENCE [LARGE SCALE GENOMIC DNA]</scope>
    <source>
        <strain evidence="11 12">DSM 46701</strain>
    </source>
</reference>
<accession>A0A1H8FHB3</accession>
<evidence type="ECO:0000256" key="3">
    <source>
        <dbReference type="ARBA" id="ARBA00022679"/>
    </source>
</evidence>
<dbReference type="PROSITE" id="PS50044">
    <property type="entry name" value="SIGMA54_3"/>
    <property type="match status" value="1"/>
</dbReference>
<dbReference type="PANTHER" id="PTHR32248">
    <property type="entry name" value="RNA POLYMERASE SIGMA-54 FACTOR"/>
    <property type="match status" value="1"/>
</dbReference>
<dbReference type="Pfam" id="PF00309">
    <property type="entry name" value="Sigma54_AID"/>
    <property type="match status" value="1"/>
</dbReference>
<dbReference type="Gene3D" id="1.10.10.1330">
    <property type="entry name" value="RNA polymerase sigma-54 factor, core-binding domain"/>
    <property type="match status" value="1"/>
</dbReference>
<dbReference type="GO" id="GO:0003677">
    <property type="term" value="F:DNA binding"/>
    <property type="evidence" value="ECO:0007669"/>
    <property type="project" value="UniProtKB-KW"/>
</dbReference>
<dbReference type="OrthoDB" id="9814402at2"/>
<dbReference type="Gene3D" id="1.10.10.60">
    <property type="entry name" value="Homeodomain-like"/>
    <property type="match status" value="1"/>
</dbReference>
<dbReference type="Proteomes" id="UP000199695">
    <property type="component" value="Unassembled WGS sequence"/>
</dbReference>
<dbReference type="InterPro" id="IPR000394">
    <property type="entry name" value="RNA_pol_sigma_54"/>
</dbReference>
<dbReference type="PRINTS" id="PR00045">
    <property type="entry name" value="SIGMA54FCT"/>
</dbReference>
<dbReference type="GO" id="GO:0006352">
    <property type="term" value="P:DNA-templated transcription initiation"/>
    <property type="evidence" value="ECO:0007669"/>
    <property type="project" value="InterPro"/>
</dbReference>
<sequence>MALQMGFNLVQEQRLKMVMTPELRQAIQILQYSAADLLHYIEEQMTENPVLELEEHLTRPKGEEGTPSQELERWVNYISKKPSHYSSGRYSEDKENTLERVAAAPESLTDMLEEQLLDHSLDPVAKKVCLYLIGNLDEKGYLDFEAVEVCKRFQISEEKLERCLSVLHSMDPAGIGARSLSECIEIQLLRKEKPNRLAIEIAKRFLPEVADGKLRKIAHTLGVDVLEVQAAIDEIKKCNPRPGAGFADSSSRYVYPDVVVEKVDGEYVIIMNDSDFPRLTINSRYQQLLAQKELYGDETFSYLKNWIQSAVWLVKGIEQRRDTIYRVAEAIVAKQQEFFEKGVDYLKPLTLKQVAEEVGLHESTISRATQHKYIQTPRGLFPFKFFFPSGLATETGADLSQKTVKNKIQQLIAEEEKENPLSDQKISDQLRMEGIRISRRTVAKYREEMGIPSSAARKRYK</sequence>
<dbReference type="InterPro" id="IPR007046">
    <property type="entry name" value="RNA_pol_sigma_54_core-bd"/>
</dbReference>
<keyword evidence="3" id="KW-0808">Transferase</keyword>
<gene>
    <name evidence="11" type="ORF">SAMN05444955_108203</name>
</gene>
<keyword evidence="5" id="KW-0805">Transcription regulation</keyword>
<dbReference type="InterPro" id="IPR007634">
    <property type="entry name" value="RNA_pol_sigma_54_DNA-bd"/>
</dbReference>
<keyword evidence="7" id="KW-0238">DNA-binding</keyword>
<evidence type="ECO:0000256" key="7">
    <source>
        <dbReference type="ARBA" id="ARBA00023125"/>
    </source>
</evidence>
<dbReference type="EMBL" id="FOCQ01000008">
    <property type="protein sequence ID" value="SEN31241.1"/>
    <property type="molecule type" value="Genomic_DNA"/>
</dbReference>